<dbReference type="RefSeq" id="WP_027227741.1">
    <property type="nucleotide sequence ID" value="NZ_CP017601.1"/>
</dbReference>
<name>A0A2S6F2F0_LEGPN</name>
<proteinExistence type="predicted"/>
<comment type="caution">
    <text evidence="1">The sequence shown here is derived from an EMBL/GenBank/DDBJ whole genome shotgun (WGS) entry which is preliminary data.</text>
</comment>
<dbReference type="AlphaFoldDB" id="A0A2S6F2F0"/>
<organism evidence="1 2">
    <name type="scientific">Legionella pneumophila</name>
    <dbReference type="NCBI Taxonomy" id="446"/>
    <lineage>
        <taxon>Bacteria</taxon>
        <taxon>Pseudomonadati</taxon>
        <taxon>Pseudomonadota</taxon>
        <taxon>Gammaproteobacteria</taxon>
        <taxon>Legionellales</taxon>
        <taxon>Legionellaceae</taxon>
        <taxon>Legionella</taxon>
    </lineage>
</organism>
<gene>
    <name evidence="1" type="ORF">C3928_05960</name>
</gene>
<evidence type="ECO:0000313" key="1">
    <source>
        <dbReference type="EMBL" id="PPK31575.1"/>
    </source>
</evidence>
<protein>
    <submittedName>
        <fullName evidence="1">Uncharacterized protein</fullName>
    </submittedName>
</protein>
<dbReference type="OrthoDB" id="5651254at2"/>
<accession>A0A2S6F2F0</accession>
<dbReference type="EMBL" id="PQWY01000010">
    <property type="protein sequence ID" value="PPK31575.1"/>
    <property type="molecule type" value="Genomic_DNA"/>
</dbReference>
<sequence length="81" mass="9023">MNTHTMCFSKLLRHVVMVSLLFMAVSFVSTANAAQGCGEGYHRAIHNGTCVLNYPGAFATPAPAHPGCWRNMWGQLRCYRY</sequence>
<reference evidence="1 2" key="1">
    <citation type="submission" date="2018-02" db="EMBL/GenBank/DDBJ databases">
        <title>Draft genome sequences of four Legionella pneumophila clinical strains isolated in Ontario.</title>
        <authorList>
            <person name="Fortuna A."/>
            <person name="Ramnarine R."/>
            <person name="Li A."/>
            <person name="Frantz C."/>
            <person name="Mallo G."/>
        </authorList>
    </citation>
    <scope>NUCLEOTIDE SEQUENCE [LARGE SCALE GENOMIC DNA]</scope>
    <source>
        <strain evidence="1 2">LG61</strain>
    </source>
</reference>
<evidence type="ECO:0000313" key="2">
    <source>
        <dbReference type="Proteomes" id="UP000239239"/>
    </source>
</evidence>
<dbReference type="Proteomes" id="UP000239239">
    <property type="component" value="Unassembled WGS sequence"/>
</dbReference>